<dbReference type="Proteomes" id="UP000316304">
    <property type="component" value="Unassembled WGS sequence"/>
</dbReference>
<proteinExistence type="predicted"/>
<evidence type="ECO:0008006" key="4">
    <source>
        <dbReference type="Google" id="ProtNLM"/>
    </source>
</evidence>
<keyword evidence="1" id="KW-0472">Membrane</keyword>
<comment type="caution">
    <text evidence="2">The sequence shown here is derived from an EMBL/GenBank/DDBJ whole genome shotgun (WGS) entry which is preliminary data.</text>
</comment>
<name>A0A5C6CSP2_9BACT</name>
<feature type="transmembrane region" description="Helical" evidence="1">
    <location>
        <begin position="70"/>
        <end position="88"/>
    </location>
</feature>
<keyword evidence="3" id="KW-1185">Reference proteome</keyword>
<sequence>MTCDEFMATLQDQLDQQESLLDHRGLQLHASQCEQCRGRWIAWQQIATVLPTHSLHRHPVSTRRLGHRNVMLGAILAMAASLLVAFLVPRSPEPAIAVVAAASSPRAPERAVVPMNARPMNSVENATYLLQTNPAVWLQDVQQRDWLGNTMPTVRSFGEGVAPIGRSLLRAVTLLTTSGNG</sequence>
<reference evidence="2 3" key="1">
    <citation type="submission" date="2019-02" db="EMBL/GenBank/DDBJ databases">
        <title>Deep-cultivation of Planctomycetes and their phenomic and genomic characterization uncovers novel biology.</title>
        <authorList>
            <person name="Wiegand S."/>
            <person name="Jogler M."/>
            <person name="Boedeker C."/>
            <person name="Pinto D."/>
            <person name="Vollmers J."/>
            <person name="Rivas-Marin E."/>
            <person name="Kohn T."/>
            <person name="Peeters S.H."/>
            <person name="Heuer A."/>
            <person name="Rast P."/>
            <person name="Oberbeckmann S."/>
            <person name="Bunk B."/>
            <person name="Jeske O."/>
            <person name="Meyerdierks A."/>
            <person name="Storesund J.E."/>
            <person name="Kallscheuer N."/>
            <person name="Luecker S."/>
            <person name="Lage O.M."/>
            <person name="Pohl T."/>
            <person name="Merkel B.J."/>
            <person name="Hornburger P."/>
            <person name="Mueller R.-W."/>
            <person name="Bruemmer F."/>
            <person name="Labrenz M."/>
            <person name="Spormann A.M."/>
            <person name="Op Den Camp H."/>
            <person name="Overmann J."/>
            <person name="Amann R."/>
            <person name="Jetten M.S.M."/>
            <person name="Mascher T."/>
            <person name="Medema M.H."/>
            <person name="Devos D.P."/>
            <person name="Kaster A.-K."/>
            <person name="Ovreas L."/>
            <person name="Rohde M."/>
            <person name="Galperin M.Y."/>
            <person name="Jogler C."/>
        </authorList>
    </citation>
    <scope>NUCLEOTIDE SEQUENCE [LARGE SCALE GENOMIC DNA]</scope>
    <source>
        <strain evidence="2 3">Pla52o</strain>
    </source>
</reference>
<keyword evidence="1" id="KW-0812">Transmembrane</keyword>
<accession>A0A5C6CSP2</accession>
<keyword evidence="1" id="KW-1133">Transmembrane helix</keyword>
<evidence type="ECO:0000256" key="1">
    <source>
        <dbReference type="SAM" id="Phobius"/>
    </source>
</evidence>
<organism evidence="2 3">
    <name type="scientific">Novipirellula galeiformis</name>
    <dbReference type="NCBI Taxonomy" id="2528004"/>
    <lineage>
        <taxon>Bacteria</taxon>
        <taxon>Pseudomonadati</taxon>
        <taxon>Planctomycetota</taxon>
        <taxon>Planctomycetia</taxon>
        <taxon>Pirellulales</taxon>
        <taxon>Pirellulaceae</taxon>
        <taxon>Novipirellula</taxon>
    </lineage>
</organism>
<dbReference type="OrthoDB" id="292771at2"/>
<evidence type="ECO:0000313" key="2">
    <source>
        <dbReference type="EMBL" id="TWU26584.1"/>
    </source>
</evidence>
<evidence type="ECO:0000313" key="3">
    <source>
        <dbReference type="Proteomes" id="UP000316304"/>
    </source>
</evidence>
<dbReference type="AlphaFoldDB" id="A0A5C6CSP2"/>
<gene>
    <name evidence="2" type="ORF">Pla52o_04370</name>
</gene>
<protein>
    <recommendedName>
        <fullName evidence="4">Zinc-finger domain-containing protein</fullName>
    </recommendedName>
</protein>
<dbReference type="RefSeq" id="WP_146592911.1">
    <property type="nucleotide sequence ID" value="NZ_SJPT01000001.1"/>
</dbReference>
<dbReference type="EMBL" id="SJPT01000001">
    <property type="protein sequence ID" value="TWU26584.1"/>
    <property type="molecule type" value="Genomic_DNA"/>
</dbReference>